<organism evidence="3">
    <name type="scientific">marine sediment metagenome</name>
    <dbReference type="NCBI Taxonomy" id="412755"/>
    <lineage>
        <taxon>unclassified sequences</taxon>
        <taxon>metagenomes</taxon>
        <taxon>ecological metagenomes</taxon>
    </lineage>
</organism>
<name>X0WS11_9ZZZZ</name>
<evidence type="ECO:0000256" key="1">
    <source>
        <dbReference type="SAM" id="MobiDB-lite"/>
    </source>
</evidence>
<proteinExistence type="predicted"/>
<evidence type="ECO:0000259" key="2">
    <source>
        <dbReference type="PROSITE" id="PS51925"/>
    </source>
</evidence>
<feature type="region of interest" description="Disordered" evidence="1">
    <location>
        <begin position="1"/>
        <end position="30"/>
    </location>
</feature>
<feature type="compositionally biased region" description="Low complexity" evidence="1">
    <location>
        <begin position="9"/>
        <end position="23"/>
    </location>
</feature>
<feature type="compositionally biased region" description="Basic residues" evidence="1">
    <location>
        <begin position="104"/>
        <end position="113"/>
    </location>
</feature>
<dbReference type="Gene3D" id="1.10.245.10">
    <property type="entry name" value="SWIB/MDM2 domain"/>
    <property type="match status" value="1"/>
</dbReference>
<dbReference type="PROSITE" id="PS51925">
    <property type="entry name" value="SWIB_MDM2"/>
    <property type="match status" value="1"/>
</dbReference>
<evidence type="ECO:0000313" key="3">
    <source>
        <dbReference type="EMBL" id="GAG15471.1"/>
    </source>
</evidence>
<sequence>MTKTKSTKATKATKATKPTSTKSTKSKKVTKKVAAVAAPVVAAPVVAEPVVAAPAEVAVPTLGDSFAELLGHLQSLRSNLTKVTGQVRALQKRADRELKNAQKLSKKRSKRTGNRAPSGFVKPTKISMELANFLGKPKGTEMARTEVTREINGYIRAHNLQDPKNG</sequence>
<dbReference type="AlphaFoldDB" id="X0WS11"/>
<dbReference type="Pfam" id="PF02201">
    <property type="entry name" value="SWIB"/>
    <property type="match status" value="1"/>
</dbReference>
<dbReference type="SUPFAM" id="SSF47592">
    <property type="entry name" value="SWIB/MDM2 domain"/>
    <property type="match status" value="1"/>
</dbReference>
<accession>X0WS11</accession>
<dbReference type="InterPro" id="IPR003121">
    <property type="entry name" value="SWIB_MDM2_domain"/>
</dbReference>
<comment type="caution">
    <text evidence="3">The sequence shown here is derived from an EMBL/GenBank/DDBJ whole genome shotgun (WGS) entry which is preliminary data.</text>
</comment>
<feature type="domain" description="DM2" evidence="2">
    <location>
        <begin position="119"/>
        <end position="166"/>
    </location>
</feature>
<dbReference type="InterPro" id="IPR036885">
    <property type="entry name" value="SWIB_MDM2_dom_sf"/>
</dbReference>
<gene>
    <name evidence="3" type="ORF">S01H1_59762</name>
</gene>
<dbReference type="CDD" id="cd10567">
    <property type="entry name" value="SWIB-MDM2_like"/>
    <property type="match status" value="1"/>
</dbReference>
<feature type="non-terminal residue" evidence="3">
    <location>
        <position position="166"/>
    </location>
</feature>
<dbReference type="EMBL" id="BARS01039105">
    <property type="protein sequence ID" value="GAG15471.1"/>
    <property type="molecule type" value="Genomic_DNA"/>
</dbReference>
<reference evidence="3" key="1">
    <citation type="journal article" date="2014" name="Front. Microbiol.">
        <title>High frequency of phylogenetically diverse reductive dehalogenase-homologous genes in deep subseafloor sedimentary metagenomes.</title>
        <authorList>
            <person name="Kawai M."/>
            <person name="Futagami T."/>
            <person name="Toyoda A."/>
            <person name="Takaki Y."/>
            <person name="Nishi S."/>
            <person name="Hori S."/>
            <person name="Arai W."/>
            <person name="Tsubouchi T."/>
            <person name="Morono Y."/>
            <person name="Uchiyama I."/>
            <person name="Ito T."/>
            <person name="Fujiyama A."/>
            <person name="Inagaki F."/>
            <person name="Takami H."/>
        </authorList>
    </citation>
    <scope>NUCLEOTIDE SEQUENCE</scope>
    <source>
        <strain evidence="3">Expedition CK06-06</strain>
    </source>
</reference>
<protein>
    <recommendedName>
        <fullName evidence="2">DM2 domain-containing protein</fullName>
    </recommendedName>
</protein>
<feature type="region of interest" description="Disordered" evidence="1">
    <location>
        <begin position="91"/>
        <end position="121"/>
    </location>
</feature>